<proteinExistence type="predicted"/>
<dbReference type="EMBL" id="CM007364">
    <property type="protein sequence ID" value="OIW12583.1"/>
    <property type="molecule type" value="Genomic_DNA"/>
</dbReference>
<dbReference type="InterPro" id="IPR029021">
    <property type="entry name" value="Prot-tyrosine_phosphatase-like"/>
</dbReference>
<dbReference type="PANTHER" id="PTHR19134:SF449">
    <property type="entry name" value="TYROSINE-PROTEIN PHOSPHATASE 1"/>
    <property type="match status" value="1"/>
</dbReference>
<feature type="domain" description="Tyrosine-protein phosphatase" evidence="1">
    <location>
        <begin position="36"/>
        <end position="102"/>
    </location>
</feature>
<dbReference type="SMART" id="SM00404">
    <property type="entry name" value="PTPc_motif"/>
    <property type="match status" value="1"/>
</dbReference>
<dbReference type="PANTHER" id="PTHR19134">
    <property type="entry name" value="RECEPTOR-TYPE TYROSINE-PROTEIN PHOSPHATASE"/>
    <property type="match status" value="1"/>
</dbReference>
<accession>A0A4P1RKV0</accession>
<dbReference type="GO" id="GO:0004725">
    <property type="term" value="F:protein tyrosine phosphatase activity"/>
    <property type="evidence" value="ECO:0007669"/>
    <property type="project" value="InterPro"/>
</dbReference>
<protein>
    <recommendedName>
        <fullName evidence="5">Protein-tyrosine-phosphatase</fullName>
    </recommendedName>
</protein>
<evidence type="ECO:0000313" key="4">
    <source>
        <dbReference type="Proteomes" id="UP000188354"/>
    </source>
</evidence>
<dbReference type="STRING" id="3871.A0A4P1RKV0"/>
<dbReference type="PROSITE" id="PS00383">
    <property type="entry name" value="TYR_PHOSPHATASE_1"/>
    <property type="match status" value="1"/>
</dbReference>
<dbReference type="Pfam" id="PF00102">
    <property type="entry name" value="Y_phosphatase"/>
    <property type="match status" value="1"/>
</dbReference>
<organism evidence="3 4">
    <name type="scientific">Lupinus angustifolius</name>
    <name type="common">Narrow-leaved blue lupine</name>
    <dbReference type="NCBI Taxonomy" id="3871"/>
    <lineage>
        <taxon>Eukaryota</taxon>
        <taxon>Viridiplantae</taxon>
        <taxon>Streptophyta</taxon>
        <taxon>Embryophyta</taxon>
        <taxon>Tracheophyta</taxon>
        <taxon>Spermatophyta</taxon>
        <taxon>Magnoliopsida</taxon>
        <taxon>eudicotyledons</taxon>
        <taxon>Gunneridae</taxon>
        <taxon>Pentapetalae</taxon>
        <taxon>rosids</taxon>
        <taxon>fabids</taxon>
        <taxon>Fabales</taxon>
        <taxon>Fabaceae</taxon>
        <taxon>Papilionoideae</taxon>
        <taxon>50 kb inversion clade</taxon>
        <taxon>genistoids sensu lato</taxon>
        <taxon>core genistoids</taxon>
        <taxon>Genisteae</taxon>
        <taxon>Lupinus</taxon>
    </lineage>
</organism>
<dbReference type="PROSITE" id="PS50056">
    <property type="entry name" value="TYR_PHOSPHATASE_2"/>
    <property type="match status" value="1"/>
</dbReference>
<feature type="domain" description="Tyrosine-protein phosphatase" evidence="1">
    <location>
        <begin position="113"/>
        <end position="215"/>
    </location>
</feature>
<dbReference type="SMART" id="SM00194">
    <property type="entry name" value="PTPc"/>
    <property type="match status" value="1"/>
</dbReference>
<dbReference type="Proteomes" id="UP000188354">
    <property type="component" value="Chromosome LG04"/>
</dbReference>
<dbReference type="InterPro" id="IPR050348">
    <property type="entry name" value="Protein-Tyr_Phosphatase"/>
</dbReference>
<dbReference type="InterPro" id="IPR003595">
    <property type="entry name" value="Tyr_Pase_cat"/>
</dbReference>
<dbReference type="SUPFAM" id="SSF52799">
    <property type="entry name" value="(Phosphotyrosine protein) phosphatases II"/>
    <property type="match status" value="1"/>
</dbReference>
<dbReference type="Gene3D" id="3.90.190.10">
    <property type="entry name" value="Protein tyrosine phosphatase superfamily"/>
    <property type="match status" value="2"/>
</dbReference>
<dbReference type="InterPro" id="IPR000387">
    <property type="entry name" value="Tyr_Pase_dom"/>
</dbReference>
<dbReference type="PROSITE" id="PS50055">
    <property type="entry name" value="TYR_PHOSPHATASE_PTP"/>
    <property type="match status" value="2"/>
</dbReference>
<gene>
    <name evidence="3" type="ORF">TanjilG_04747</name>
</gene>
<feature type="domain" description="Tyrosine specific protein phosphatases" evidence="2">
    <location>
        <begin position="134"/>
        <end position="206"/>
    </location>
</feature>
<reference evidence="3 4" key="1">
    <citation type="journal article" date="2017" name="Plant Biotechnol. J.">
        <title>A comprehensive draft genome sequence for lupin (Lupinus angustifolius), an emerging health food: insights into plant-microbe interactions and legume evolution.</title>
        <authorList>
            <person name="Hane J.K."/>
            <person name="Ming Y."/>
            <person name="Kamphuis L.G."/>
            <person name="Nelson M.N."/>
            <person name="Garg G."/>
            <person name="Atkins C.A."/>
            <person name="Bayer P.E."/>
            <person name="Bravo A."/>
            <person name="Bringans S."/>
            <person name="Cannon S."/>
            <person name="Edwards D."/>
            <person name="Foley R."/>
            <person name="Gao L.L."/>
            <person name="Harrison M.J."/>
            <person name="Huang W."/>
            <person name="Hurgobin B."/>
            <person name="Li S."/>
            <person name="Liu C.W."/>
            <person name="McGrath A."/>
            <person name="Morahan G."/>
            <person name="Murray J."/>
            <person name="Weller J."/>
            <person name="Jian J."/>
            <person name="Singh K.B."/>
        </authorList>
    </citation>
    <scope>NUCLEOTIDE SEQUENCE [LARGE SCALE GENOMIC DNA]</scope>
    <source>
        <strain evidence="4">cv. Tanjil</strain>
        <tissue evidence="3">Whole plant</tissue>
    </source>
</reference>
<evidence type="ECO:0000313" key="3">
    <source>
        <dbReference type="EMBL" id="OIW12583.1"/>
    </source>
</evidence>
<dbReference type="Gramene" id="OIW12583">
    <property type="protein sequence ID" value="OIW12583"/>
    <property type="gene ID" value="TanjilG_04747"/>
</dbReference>
<dbReference type="InterPro" id="IPR016130">
    <property type="entry name" value="Tyr_Pase_AS"/>
</dbReference>
<sequence>MAESCPRMSLSHVQVKNCTEALTYLKDKLINNLHLILQDFAHLEANMITPTEMRRRSTIALQPLNFNKNRYTSILPFDENRVILRSSTDGRSEAHDYINANYCSIELEEASFVLHVHYNEWPDEGVPKDTFAVREILKRLYHLPPNLGPIVVHCSAGIGRTGTYCTIHNTIQRILAGDLSALDIANTVSVFRSQRIGMLQTQDQYIFCYKAIIDELEDLVSQ</sequence>
<keyword evidence="4" id="KW-1185">Reference proteome</keyword>
<evidence type="ECO:0008006" key="5">
    <source>
        <dbReference type="Google" id="ProtNLM"/>
    </source>
</evidence>
<evidence type="ECO:0000259" key="2">
    <source>
        <dbReference type="PROSITE" id="PS50056"/>
    </source>
</evidence>
<dbReference type="AlphaFoldDB" id="A0A4P1RKV0"/>
<evidence type="ECO:0000259" key="1">
    <source>
        <dbReference type="PROSITE" id="PS50055"/>
    </source>
</evidence>
<name>A0A4P1RKV0_LUPAN</name>
<dbReference type="InterPro" id="IPR000242">
    <property type="entry name" value="PTP_cat"/>
</dbReference>